<sequence length="194" mass="21779">MKIDQIVVGFVRETERSGANGTMAEGSVTLIDDGKEKILVDVGSPDNWTEIEDGLRKRGLAVGDIDTVVITHGHLDHCANLGRFGNARIYMDNDVRSPDRVYSSTEKEISLTARISIRKFRGHTDNDLAVIVRDEEMGTVVVAGDLFEHENDENDWRANSRYPDDHQRSRDEILEMTEIVVPGHGAMFRVKKSK</sequence>
<dbReference type="Pfam" id="PF00753">
    <property type="entry name" value="Lactamase_B"/>
    <property type="match status" value="1"/>
</dbReference>
<evidence type="ECO:0000313" key="3">
    <source>
        <dbReference type="WBParaSite" id="MBELARI_LOCUS9230"/>
    </source>
</evidence>
<organism evidence="2 3">
    <name type="scientific">Mesorhabditis belari</name>
    <dbReference type="NCBI Taxonomy" id="2138241"/>
    <lineage>
        <taxon>Eukaryota</taxon>
        <taxon>Metazoa</taxon>
        <taxon>Ecdysozoa</taxon>
        <taxon>Nematoda</taxon>
        <taxon>Chromadorea</taxon>
        <taxon>Rhabditida</taxon>
        <taxon>Rhabditina</taxon>
        <taxon>Rhabditomorpha</taxon>
        <taxon>Rhabditoidea</taxon>
        <taxon>Rhabditidae</taxon>
        <taxon>Mesorhabditinae</taxon>
        <taxon>Mesorhabditis</taxon>
    </lineage>
</organism>
<dbReference type="InterPro" id="IPR036866">
    <property type="entry name" value="RibonucZ/Hydroxyglut_hydro"/>
</dbReference>
<reference evidence="3" key="1">
    <citation type="submission" date="2024-02" db="UniProtKB">
        <authorList>
            <consortium name="WormBaseParasite"/>
        </authorList>
    </citation>
    <scope>IDENTIFICATION</scope>
</reference>
<dbReference type="InterPro" id="IPR039344">
    <property type="entry name" value="MBLAC1"/>
</dbReference>
<dbReference type="SUPFAM" id="SSF56281">
    <property type="entry name" value="Metallo-hydrolase/oxidoreductase"/>
    <property type="match status" value="1"/>
</dbReference>
<dbReference type="SMART" id="SM00849">
    <property type="entry name" value="Lactamase_B"/>
    <property type="match status" value="1"/>
</dbReference>
<feature type="domain" description="Metallo-beta-lactamase" evidence="1">
    <location>
        <begin position="25"/>
        <end position="184"/>
    </location>
</feature>
<proteinExistence type="predicted"/>
<protein>
    <submittedName>
        <fullName evidence="3">Metallo-beta-lactamase domain-containing protein</fullName>
    </submittedName>
</protein>
<dbReference type="PANTHER" id="PTHR23200:SF35">
    <property type="entry name" value="METALLO-BETA-LACTAMASE DOMAIN-CONTAINING PROTEIN"/>
    <property type="match status" value="1"/>
</dbReference>
<name>A0AAF3FPV1_9BILA</name>
<dbReference type="Gene3D" id="3.60.15.10">
    <property type="entry name" value="Ribonuclease Z/Hydroxyacylglutathione hydrolase-like"/>
    <property type="match status" value="1"/>
</dbReference>
<dbReference type="CDD" id="cd07711">
    <property type="entry name" value="MBLAC1-like_MBL-fold"/>
    <property type="match status" value="1"/>
</dbReference>
<dbReference type="InterPro" id="IPR001279">
    <property type="entry name" value="Metallo-B-lactamas"/>
</dbReference>
<accession>A0AAF3FPV1</accession>
<dbReference type="AlphaFoldDB" id="A0AAF3FPV1"/>
<evidence type="ECO:0000259" key="1">
    <source>
        <dbReference type="SMART" id="SM00849"/>
    </source>
</evidence>
<dbReference type="PANTHER" id="PTHR23200">
    <property type="entry name" value="METALLO-BETA-LACTAMASE DOMAIN-CONTAINING PROTEIN 1"/>
    <property type="match status" value="1"/>
</dbReference>
<keyword evidence="2" id="KW-1185">Reference proteome</keyword>
<evidence type="ECO:0000313" key="2">
    <source>
        <dbReference type="Proteomes" id="UP000887575"/>
    </source>
</evidence>
<dbReference type="WBParaSite" id="MBELARI_LOCUS9230">
    <property type="protein sequence ID" value="MBELARI_LOCUS9230"/>
    <property type="gene ID" value="MBELARI_LOCUS9230"/>
</dbReference>
<dbReference type="Proteomes" id="UP000887575">
    <property type="component" value="Unassembled WGS sequence"/>
</dbReference>